<name>A0A9D4H8H7_DREPO</name>
<proteinExistence type="predicted"/>
<organism evidence="1 2">
    <name type="scientific">Dreissena polymorpha</name>
    <name type="common">Zebra mussel</name>
    <name type="synonym">Mytilus polymorpha</name>
    <dbReference type="NCBI Taxonomy" id="45954"/>
    <lineage>
        <taxon>Eukaryota</taxon>
        <taxon>Metazoa</taxon>
        <taxon>Spiralia</taxon>
        <taxon>Lophotrochozoa</taxon>
        <taxon>Mollusca</taxon>
        <taxon>Bivalvia</taxon>
        <taxon>Autobranchia</taxon>
        <taxon>Heteroconchia</taxon>
        <taxon>Euheterodonta</taxon>
        <taxon>Imparidentia</taxon>
        <taxon>Neoheterodontei</taxon>
        <taxon>Myida</taxon>
        <taxon>Dreissenoidea</taxon>
        <taxon>Dreissenidae</taxon>
        <taxon>Dreissena</taxon>
    </lineage>
</organism>
<reference evidence="1" key="1">
    <citation type="journal article" date="2019" name="bioRxiv">
        <title>The Genome of the Zebra Mussel, Dreissena polymorpha: A Resource for Invasive Species Research.</title>
        <authorList>
            <person name="McCartney M.A."/>
            <person name="Auch B."/>
            <person name="Kono T."/>
            <person name="Mallez S."/>
            <person name="Zhang Y."/>
            <person name="Obille A."/>
            <person name="Becker A."/>
            <person name="Abrahante J.E."/>
            <person name="Garbe J."/>
            <person name="Badalamenti J.P."/>
            <person name="Herman A."/>
            <person name="Mangelson H."/>
            <person name="Liachko I."/>
            <person name="Sullivan S."/>
            <person name="Sone E.D."/>
            <person name="Koren S."/>
            <person name="Silverstein K.A.T."/>
            <person name="Beckman K.B."/>
            <person name="Gohl D.M."/>
        </authorList>
    </citation>
    <scope>NUCLEOTIDE SEQUENCE</scope>
    <source>
        <strain evidence="1">Duluth1</strain>
        <tissue evidence="1">Whole animal</tissue>
    </source>
</reference>
<protein>
    <submittedName>
        <fullName evidence="1">Uncharacterized protein</fullName>
    </submittedName>
</protein>
<reference evidence="1" key="2">
    <citation type="submission" date="2020-11" db="EMBL/GenBank/DDBJ databases">
        <authorList>
            <person name="McCartney M.A."/>
            <person name="Auch B."/>
            <person name="Kono T."/>
            <person name="Mallez S."/>
            <person name="Becker A."/>
            <person name="Gohl D.M."/>
            <person name="Silverstein K.A.T."/>
            <person name="Koren S."/>
            <person name="Bechman K.B."/>
            <person name="Herman A."/>
            <person name="Abrahante J.E."/>
            <person name="Garbe J."/>
        </authorList>
    </citation>
    <scope>NUCLEOTIDE SEQUENCE</scope>
    <source>
        <strain evidence="1">Duluth1</strain>
        <tissue evidence="1">Whole animal</tissue>
    </source>
</reference>
<evidence type="ECO:0000313" key="1">
    <source>
        <dbReference type="EMBL" id="KAH3830528.1"/>
    </source>
</evidence>
<gene>
    <name evidence="1" type="ORF">DPMN_103772</name>
</gene>
<accession>A0A9D4H8H7</accession>
<keyword evidence="2" id="KW-1185">Reference proteome</keyword>
<dbReference type="EMBL" id="JAIWYP010000004">
    <property type="protein sequence ID" value="KAH3830528.1"/>
    <property type="molecule type" value="Genomic_DNA"/>
</dbReference>
<sequence>MEPGCCEVHKHSVPLGDVNRREAVNPLMPLDAKVVAIPFLPGIQITCAFNR</sequence>
<comment type="caution">
    <text evidence="1">The sequence shown here is derived from an EMBL/GenBank/DDBJ whole genome shotgun (WGS) entry which is preliminary data.</text>
</comment>
<dbReference type="Proteomes" id="UP000828390">
    <property type="component" value="Unassembled WGS sequence"/>
</dbReference>
<evidence type="ECO:0000313" key="2">
    <source>
        <dbReference type="Proteomes" id="UP000828390"/>
    </source>
</evidence>
<dbReference type="AlphaFoldDB" id="A0A9D4H8H7"/>